<dbReference type="EMBL" id="UINC01161050">
    <property type="protein sequence ID" value="SVD60017.1"/>
    <property type="molecule type" value="Genomic_DNA"/>
</dbReference>
<sequence>MLKVPTFVLGGLLILTGLAGYLLQDLGLSLKLTGPLAANAKLTLSDGNETHKIDLGFPSSKAAGEQAYWLVDRLNTTYSKDASQANYIADQGSDRYQKKSFWYASSKDETLDALIQDAENLKNFNNPDFEMIPIEWSTVDVNSSTIKFVYKNEVGNAGPVTLQVSNWKNIDIEPKPKRNAKLEFKKSRTALIPGI</sequence>
<accession>A0A382WMC3</accession>
<reference evidence="1" key="1">
    <citation type="submission" date="2018-05" db="EMBL/GenBank/DDBJ databases">
        <authorList>
            <person name="Lanie J.A."/>
            <person name="Ng W.-L."/>
            <person name="Kazmierczak K.M."/>
            <person name="Andrzejewski T.M."/>
            <person name="Davidsen T.M."/>
            <person name="Wayne K.J."/>
            <person name="Tettelin H."/>
            <person name="Glass J.I."/>
            <person name="Rusch D."/>
            <person name="Podicherti R."/>
            <person name="Tsui H.-C.T."/>
            <person name="Winkler M.E."/>
        </authorList>
    </citation>
    <scope>NUCLEOTIDE SEQUENCE</scope>
</reference>
<feature type="non-terminal residue" evidence="1">
    <location>
        <position position="195"/>
    </location>
</feature>
<protein>
    <submittedName>
        <fullName evidence="1">Uncharacterized protein</fullName>
    </submittedName>
</protein>
<evidence type="ECO:0000313" key="1">
    <source>
        <dbReference type="EMBL" id="SVD60017.1"/>
    </source>
</evidence>
<dbReference type="AlphaFoldDB" id="A0A382WMC3"/>
<organism evidence="1">
    <name type="scientific">marine metagenome</name>
    <dbReference type="NCBI Taxonomy" id="408172"/>
    <lineage>
        <taxon>unclassified sequences</taxon>
        <taxon>metagenomes</taxon>
        <taxon>ecological metagenomes</taxon>
    </lineage>
</organism>
<proteinExistence type="predicted"/>
<gene>
    <name evidence="1" type="ORF">METZ01_LOCUS412871</name>
</gene>
<name>A0A382WMC3_9ZZZZ</name>